<dbReference type="Gene3D" id="1.10.10.10">
    <property type="entry name" value="Winged helix-like DNA-binding domain superfamily/Winged helix DNA-binding domain"/>
    <property type="match status" value="1"/>
</dbReference>
<dbReference type="InterPro" id="IPR005471">
    <property type="entry name" value="Tscrpt_reg_IclR_N"/>
</dbReference>
<evidence type="ECO:0000256" key="3">
    <source>
        <dbReference type="ARBA" id="ARBA00023163"/>
    </source>
</evidence>
<evidence type="ECO:0000256" key="1">
    <source>
        <dbReference type="ARBA" id="ARBA00023015"/>
    </source>
</evidence>
<reference evidence="6 7" key="1">
    <citation type="submission" date="2015-07" db="EMBL/GenBank/DDBJ databases">
        <title>A draft genome sequence of Mycobacterium wolinskyi.</title>
        <authorList>
            <person name="de Man T.J."/>
            <person name="Perry K.A."/>
            <person name="Coulliette A.D."/>
            <person name="Jensen B."/>
            <person name="Toney N.C."/>
            <person name="Limbago B.M."/>
            <person name="Noble-Wang J."/>
        </authorList>
    </citation>
    <scope>NUCLEOTIDE SEQUENCE [LARGE SCALE GENOMIC DNA]</scope>
    <source>
        <strain evidence="6 7">CDC_01</strain>
    </source>
</reference>
<dbReference type="Proteomes" id="UP000070612">
    <property type="component" value="Unassembled WGS sequence"/>
</dbReference>
<dbReference type="PROSITE" id="PS51078">
    <property type="entry name" value="ICLR_ED"/>
    <property type="match status" value="1"/>
</dbReference>
<feature type="domain" description="IclR-ED" evidence="5">
    <location>
        <begin position="30"/>
        <end position="250"/>
    </location>
</feature>
<name>A0A132PRL6_9MYCO</name>
<keyword evidence="1" id="KW-0805">Transcription regulation</keyword>
<dbReference type="AlphaFoldDB" id="A0A132PRL6"/>
<dbReference type="STRING" id="59750.AWC31_24385"/>
<dbReference type="PROSITE" id="PS51077">
    <property type="entry name" value="HTH_ICLR"/>
    <property type="match status" value="1"/>
</dbReference>
<dbReference type="Pfam" id="PF09339">
    <property type="entry name" value="HTH_IclR"/>
    <property type="match status" value="1"/>
</dbReference>
<evidence type="ECO:0000259" key="4">
    <source>
        <dbReference type="PROSITE" id="PS51077"/>
    </source>
</evidence>
<proteinExistence type="predicted"/>
<dbReference type="EMBL" id="LGTW01000004">
    <property type="protein sequence ID" value="KWX24837.1"/>
    <property type="molecule type" value="Genomic_DNA"/>
</dbReference>
<dbReference type="GO" id="GO:0045892">
    <property type="term" value="P:negative regulation of DNA-templated transcription"/>
    <property type="evidence" value="ECO:0007669"/>
    <property type="project" value="TreeGrafter"/>
</dbReference>
<sequence>MSPADGALSGRQPKAVQSALQVLEAVALAGVGVTAKEIAEQLSMPSATTYRLLNLLVADGYIVRLPDLSGFSLGPRMGVLIDAAVSPNVCTAARDALAELRLSVRFGVHLFYFTNTSVRIADSDDEYPPPAEESVLNHHLHACAVGKLLLAEKREADELLTYPLRALTDDTVTSRSALAEQLETIRGRGVATQTGELRGDSACIAVPVRSPAGALVAALAMSGRADQDQLLLRQVPTLAEYASRLSPLLA</sequence>
<accession>A0A132PRL6</accession>
<dbReference type="SMART" id="SM00346">
    <property type="entry name" value="HTH_ICLR"/>
    <property type="match status" value="1"/>
</dbReference>
<protein>
    <submittedName>
        <fullName evidence="6">IclR family transcriptional regulator</fullName>
    </submittedName>
</protein>
<gene>
    <name evidence="6" type="ORF">AFM11_07760</name>
</gene>
<dbReference type="Pfam" id="PF01614">
    <property type="entry name" value="IclR_C"/>
    <property type="match status" value="1"/>
</dbReference>
<dbReference type="SUPFAM" id="SSF46785">
    <property type="entry name" value="Winged helix' DNA-binding domain"/>
    <property type="match status" value="1"/>
</dbReference>
<keyword evidence="2" id="KW-0238">DNA-binding</keyword>
<keyword evidence="3" id="KW-0804">Transcription</keyword>
<organism evidence="6 7">
    <name type="scientific">Mycolicibacterium wolinskyi</name>
    <dbReference type="NCBI Taxonomy" id="59750"/>
    <lineage>
        <taxon>Bacteria</taxon>
        <taxon>Bacillati</taxon>
        <taxon>Actinomycetota</taxon>
        <taxon>Actinomycetes</taxon>
        <taxon>Mycobacteriales</taxon>
        <taxon>Mycobacteriaceae</taxon>
        <taxon>Mycolicibacterium</taxon>
    </lineage>
</organism>
<dbReference type="RefSeq" id="WP_067846918.1">
    <property type="nucleotide sequence ID" value="NZ_LGTW01000004.1"/>
</dbReference>
<feature type="domain" description="HTH iclR-type" evidence="4">
    <location>
        <begin position="13"/>
        <end position="75"/>
    </location>
</feature>
<dbReference type="PANTHER" id="PTHR30136">
    <property type="entry name" value="HELIX-TURN-HELIX TRANSCRIPTIONAL REGULATOR, ICLR FAMILY"/>
    <property type="match status" value="1"/>
</dbReference>
<dbReference type="Gene3D" id="3.30.450.40">
    <property type="match status" value="1"/>
</dbReference>
<dbReference type="InterPro" id="IPR036388">
    <property type="entry name" value="WH-like_DNA-bd_sf"/>
</dbReference>
<dbReference type="PANTHER" id="PTHR30136:SF24">
    <property type="entry name" value="HTH-TYPE TRANSCRIPTIONAL REPRESSOR ALLR"/>
    <property type="match status" value="1"/>
</dbReference>
<evidence type="ECO:0000313" key="6">
    <source>
        <dbReference type="EMBL" id="KWX24837.1"/>
    </source>
</evidence>
<dbReference type="InterPro" id="IPR050707">
    <property type="entry name" value="HTH_MetabolicPath_Reg"/>
</dbReference>
<evidence type="ECO:0000259" key="5">
    <source>
        <dbReference type="PROSITE" id="PS51078"/>
    </source>
</evidence>
<dbReference type="GO" id="GO:0003677">
    <property type="term" value="F:DNA binding"/>
    <property type="evidence" value="ECO:0007669"/>
    <property type="project" value="UniProtKB-KW"/>
</dbReference>
<dbReference type="SUPFAM" id="SSF55781">
    <property type="entry name" value="GAF domain-like"/>
    <property type="match status" value="1"/>
</dbReference>
<keyword evidence="7" id="KW-1185">Reference proteome</keyword>
<dbReference type="PATRIC" id="fig|59750.3.peg.5403"/>
<evidence type="ECO:0000313" key="7">
    <source>
        <dbReference type="Proteomes" id="UP000070612"/>
    </source>
</evidence>
<dbReference type="GO" id="GO:0003700">
    <property type="term" value="F:DNA-binding transcription factor activity"/>
    <property type="evidence" value="ECO:0007669"/>
    <property type="project" value="TreeGrafter"/>
</dbReference>
<dbReference type="InterPro" id="IPR014757">
    <property type="entry name" value="Tscrpt_reg_IclR_C"/>
</dbReference>
<comment type="caution">
    <text evidence="6">The sequence shown here is derived from an EMBL/GenBank/DDBJ whole genome shotgun (WGS) entry which is preliminary data.</text>
</comment>
<evidence type="ECO:0000256" key="2">
    <source>
        <dbReference type="ARBA" id="ARBA00023125"/>
    </source>
</evidence>
<dbReference type="InterPro" id="IPR036390">
    <property type="entry name" value="WH_DNA-bd_sf"/>
</dbReference>
<dbReference type="InterPro" id="IPR029016">
    <property type="entry name" value="GAF-like_dom_sf"/>
</dbReference>